<proteinExistence type="predicted"/>
<evidence type="ECO:0000256" key="2">
    <source>
        <dbReference type="SAM" id="SignalP"/>
    </source>
</evidence>
<evidence type="ECO:0000259" key="3">
    <source>
        <dbReference type="Pfam" id="PF18989"/>
    </source>
</evidence>
<keyword evidence="2" id="KW-0732">Signal</keyword>
<feature type="compositionally biased region" description="Basic and acidic residues" evidence="1">
    <location>
        <begin position="145"/>
        <end position="155"/>
    </location>
</feature>
<dbReference type="AlphaFoldDB" id="A0A858RS26"/>
<organism evidence="4 5">
    <name type="scientific">Luteolibacter luteus</name>
    <dbReference type="NCBI Taxonomy" id="2728835"/>
    <lineage>
        <taxon>Bacteria</taxon>
        <taxon>Pseudomonadati</taxon>
        <taxon>Verrucomicrobiota</taxon>
        <taxon>Verrucomicrobiia</taxon>
        <taxon>Verrucomicrobiales</taxon>
        <taxon>Verrucomicrobiaceae</taxon>
        <taxon>Luteolibacter</taxon>
    </lineage>
</organism>
<reference evidence="4 5" key="1">
    <citation type="submission" date="2020-04" db="EMBL/GenBank/DDBJ databases">
        <title>Luteolibacter sp. G-1-1-1 isolated from soil.</title>
        <authorList>
            <person name="Dahal R.H."/>
        </authorList>
    </citation>
    <scope>NUCLEOTIDE SEQUENCE [LARGE SCALE GENOMIC DNA]</scope>
    <source>
        <strain evidence="4 5">G-1-1-1</strain>
    </source>
</reference>
<gene>
    <name evidence="4" type="ORF">HHL09_25275</name>
</gene>
<dbReference type="Pfam" id="PF18989">
    <property type="entry name" value="DUF5722"/>
    <property type="match status" value="1"/>
</dbReference>
<dbReference type="SUPFAM" id="SSF51445">
    <property type="entry name" value="(Trans)glycosidases"/>
    <property type="match status" value="1"/>
</dbReference>
<dbReference type="InterPro" id="IPR043780">
    <property type="entry name" value="DUF5722"/>
</dbReference>
<feature type="signal peptide" evidence="2">
    <location>
        <begin position="1"/>
        <end position="20"/>
    </location>
</feature>
<dbReference type="RefSeq" id="WP_169457436.1">
    <property type="nucleotide sequence ID" value="NZ_CP051774.1"/>
</dbReference>
<dbReference type="InterPro" id="IPR017853">
    <property type="entry name" value="GH"/>
</dbReference>
<evidence type="ECO:0000256" key="1">
    <source>
        <dbReference type="SAM" id="MobiDB-lite"/>
    </source>
</evidence>
<evidence type="ECO:0000313" key="5">
    <source>
        <dbReference type="Proteomes" id="UP000501812"/>
    </source>
</evidence>
<sequence>MRSLRRCATLLLLLPSLLHADTLLKLEPFSGPDPAFLEPLPGTVELHAGMSVRATPQGQPQPGDLVLEMEYFCAGGVPGFTLLPGPPFEAKTARPSPPLGHSETWSRYAARIAPPGNPLPENWQQLRLDLPLPKDRVLQIRNARLRPETPGEFDKAAANPKSSADKDALDRYLAAKFPASVDSVSITDKEISIAGQADKEAADLFLADIPMDVVLDSPQSWEDLIPVKAGPDGRFSFSLPRHRQRGGLTYDRLSSRWQLVKKTAAGIHPLSHARYAESVAPRYPDLPPAAPKNKKGLGGWHLGWLPEELDELGISAVTVNVMIHSLVSLTPGEGTVPFQWQGRTYHAQTKALEGFDATFREAAKHNVMVSAILLVANPARDSSPVVKMLGHPDATADGTFAMPNVCSEEGISLYGAILNLMAERWSRPDGKYGRVHHWIMHNEVDAGWVWTNAGPKPDVVFMDLYQRSMRLMDLIARQYDPNSKAFITLTHHWANKGQAEWYGSKRLIDLLAMNTAAEGDFPWALAYHPYPQNLFNPRAWEDEQASFSFNSDKLTPKNLEVLDAYMKQPQLLYRGKVRPVHLSENGFNSKDYSAKELADQAAGMAMAWKKMEKLSSIESWQYHNWIDNRHEGGLKIGLRKFPDEPGDPLGKKPIWHLYKALGTPAEDSVAKPCLEVIGIKDWSEVIHQGPFAN</sequence>
<feature type="chain" id="PRO_5032862985" description="DUF5722 domain-containing protein" evidence="2">
    <location>
        <begin position="21"/>
        <end position="693"/>
    </location>
</feature>
<feature type="region of interest" description="Disordered" evidence="1">
    <location>
        <begin position="144"/>
        <end position="164"/>
    </location>
</feature>
<keyword evidence="5" id="KW-1185">Reference proteome</keyword>
<evidence type="ECO:0000313" key="4">
    <source>
        <dbReference type="EMBL" id="QJE98950.1"/>
    </source>
</evidence>
<dbReference type="Gene3D" id="3.20.20.80">
    <property type="entry name" value="Glycosidases"/>
    <property type="match status" value="1"/>
</dbReference>
<dbReference type="KEGG" id="luo:HHL09_25275"/>
<name>A0A858RS26_9BACT</name>
<dbReference type="EMBL" id="CP051774">
    <property type="protein sequence ID" value="QJE98950.1"/>
    <property type="molecule type" value="Genomic_DNA"/>
</dbReference>
<accession>A0A858RS26</accession>
<feature type="domain" description="DUF5722" evidence="3">
    <location>
        <begin position="290"/>
        <end position="685"/>
    </location>
</feature>
<protein>
    <recommendedName>
        <fullName evidence="3">DUF5722 domain-containing protein</fullName>
    </recommendedName>
</protein>
<dbReference type="Proteomes" id="UP000501812">
    <property type="component" value="Chromosome"/>
</dbReference>